<dbReference type="EMBL" id="CP019645">
    <property type="protein sequence ID" value="AQQ59971.1"/>
    <property type="molecule type" value="Genomic_DNA"/>
</dbReference>
<dbReference type="KEGG" id="hbl:XJ32_07590"/>
<reference evidence="1 2" key="1">
    <citation type="submission" date="2017-02" db="EMBL/GenBank/DDBJ databases">
        <title>Whole genome sequencing of Helicobacter bilis strain AAQJH.</title>
        <authorList>
            <person name="Conlan S."/>
            <person name="Thomas P.J."/>
            <person name="Mullikin J."/>
            <person name="Palmore T.N."/>
            <person name="Frank K.M."/>
            <person name="Segre J.A."/>
        </authorList>
    </citation>
    <scope>NUCLEOTIDE SEQUENCE [LARGE SCALE GENOMIC DNA]</scope>
    <source>
        <strain evidence="1 2">AAQJH</strain>
    </source>
</reference>
<dbReference type="Proteomes" id="UP000188298">
    <property type="component" value="Chromosome"/>
</dbReference>
<evidence type="ECO:0008006" key="3">
    <source>
        <dbReference type="Google" id="ProtNLM"/>
    </source>
</evidence>
<name>A0A1Q2LHR8_9HELI</name>
<organism evidence="1 2">
    <name type="scientific">Helicobacter bilis</name>
    <dbReference type="NCBI Taxonomy" id="37372"/>
    <lineage>
        <taxon>Bacteria</taxon>
        <taxon>Pseudomonadati</taxon>
        <taxon>Campylobacterota</taxon>
        <taxon>Epsilonproteobacteria</taxon>
        <taxon>Campylobacterales</taxon>
        <taxon>Helicobacteraceae</taxon>
        <taxon>Helicobacter</taxon>
    </lineage>
</organism>
<gene>
    <name evidence="1" type="ORF">XJ32_07590</name>
</gene>
<proteinExistence type="predicted"/>
<accession>A0A1Q2LHR8</accession>
<protein>
    <recommendedName>
        <fullName evidence="3">Outer membrane beta-barrel protein</fullName>
    </recommendedName>
</protein>
<dbReference type="RefSeq" id="WP_077388894.1">
    <property type="nucleotide sequence ID" value="NZ_CP019645.1"/>
</dbReference>
<dbReference type="AlphaFoldDB" id="A0A1Q2LHR8"/>
<evidence type="ECO:0000313" key="2">
    <source>
        <dbReference type="Proteomes" id="UP000188298"/>
    </source>
</evidence>
<sequence length="239" mass="26976">MKKAGLVCVALCLQGLFADSIDNALLESLRESKEKAEIEKHNKQKYNQADSNLFESSTKRNDNLKPHVVKPHSRSPFRYHLIQNENTQDLEPYKKLTWFFGMGFEYQLPKTNNDGKALLSTGLQLGLFTRFSRHQGLRFSLISNYNLTLKDEFYSIGGAIDYFYDVLLEGRLLSGFGVFFGAAALMPLSIYDTPNVAARIGLAVSGIGTRVEVYGGYPIYQDLRLNNTIVVGVNLHYLF</sequence>
<evidence type="ECO:0000313" key="1">
    <source>
        <dbReference type="EMBL" id="AQQ59971.1"/>
    </source>
</evidence>